<dbReference type="RefSeq" id="WP_034112244.1">
    <property type="nucleotide sequence ID" value="NZ_JAAQWD010000042.1"/>
</dbReference>
<accession>A0A7Y1ADG1</accession>
<evidence type="ECO:0008006" key="3">
    <source>
        <dbReference type="Google" id="ProtNLM"/>
    </source>
</evidence>
<dbReference type="Proteomes" id="UP000537729">
    <property type="component" value="Unassembled WGS sequence"/>
</dbReference>
<sequence>MKRVVVNVKGGNVSADFQGFQGRACEELEKRIRPEGSEVNEVEKKPEYDFVTSESQIQTVTY</sequence>
<comment type="caution">
    <text evidence="1">The sequence shown here is derived from an EMBL/GenBank/DDBJ whole genome shotgun (WGS) entry which is preliminary data.</text>
</comment>
<dbReference type="EMBL" id="JAAQWG010000121">
    <property type="protein sequence ID" value="NMY13724.1"/>
    <property type="molecule type" value="Genomic_DNA"/>
</dbReference>
<dbReference type="AlphaFoldDB" id="A0A7Y1ADG1"/>
<organism evidence="1 2">
    <name type="scientific">Pseudomonas veronii</name>
    <dbReference type="NCBI Taxonomy" id="76761"/>
    <lineage>
        <taxon>Bacteria</taxon>
        <taxon>Pseudomonadati</taxon>
        <taxon>Pseudomonadota</taxon>
        <taxon>Gammaproteobacteria</taxon>
        <taxon>Pseudomonadales</taxon>
        <taxon>Pseudomonadaceae</taxon>
        <taxon>Pseudomonas</taxon>
    </lineage>
</organism>
<gene>
    <name evidence="1" type="ORF">HBO38_36060</name>
</gene>
<evidence type="ECO:0000313" key="1">
    <source>
        <dbReference type="EMBL" id="NMY13724.1"/>
    </source>
</evidence>
<name>A0A7Y1ADG1_PSEVE</name>
<evidence type="ECO:0000313" key="2">
    <source>
        <dbReference type="Proteomes" id="UP000537729"/>
    </source>
</evidence>
<reference evidence="1 2" key="1">
    <citation type="journal article" date="2020" name="Front. Microbiol.">
        <title>Genetic Organization of the aprX-lipA2 Operon Affects the Proteolytic Potential of Pseudomonas Species in Milk.</title>
        <authorList>
            <person name="Maier C."/>
            <person name="Huptas C."/>
            <person name="von Neubeck M."/>
            <person name="Scherer S."/>
            <person name="Wenning M."/>
            <person name="Lucking G."/>
        </authorList>
    </citation>
    <scope>NUCLEOTIDE SEQUENCE [LARGE SCALE GENOMIC DNA]</scope>
    <source>
        <strain evidence="1 2">DSM 16272</strain>
    </source>
</reference>
<protein>
    <recommendedName>
        <fullName evidence="3">DUF2997 domain-containing protein</fullName>
    </recommendedName>
</protein>
<proteinExistence type="predicted"/>